<evidence type="ECO:0000313" key="4">
    <source>
        <dbReference type="EMBL" id="KAF6035419.1"/>
    </source>
</evidence>
<feature type="compositionally biased region" description="Pro residues" evidence="1">
    <location>
        <begin position="628"/>
        <end position="642"/>
    </location>
</feature>
<dbReference type="InterPro" id="IPR051113">
    <property type="entry name" value="Integrator_subunit6"/>
</dbReference>
<sequence>MNQRTFHGSTILDVTKNAIETFQKIRQKNPNSKWDRLMLLTYDEPPGNIKAGWKETHLQFATQLKNLTAHGVTEVGSALKNAFNMLNMNRNQSGIDTYGQGRCPFYIEPAVIISFSDGESMVTSSGIHKQLTLPMANGLVGSELTKEPFRWDQRVFGIVLKLPAVEMPEPNSDTTFIPSAESSPIDSMCEVTGGRSYLVSTPKQLNQTLESLAQKAAMHGVVVNFDYTEPQIPLNDETGDINRPLSPSQTNSWKSTKRMIFVKSSAQRGHSVGHWPLPESYWPDCKAKTLMARDAQPIIKFCSPLPPPAAHLMNLLPIDVYELEASPLTQHILKAKSNYCYQAFINQSSKYNDFPFGFLQSHSTSQKVFLHVMPYNYPVLFSLLDELKNMSMKPTAKWKTEFENYLRAMPGYYAPYLRRALGRMGVHGMVPEGAHSLLARRDFNELLQYSEGDYSSIASLQRELLKYDSFHISVPRSNATARKTLNYKNPYDIDRKDLLSQISKLRAFLLRPKGTGGSLLKDEHLHSVPIQRMGMYHEYLAKAHPPLRQLDTQPERMHTFGNPFKVNKNLMIDEADEAMPGMAMSAGGSGGSKRNKREATDCPPSSPARKKRKPGPLPRHISLSNRPTTPPIPPLSPVPPCSPGASNAEGEGDGGGLVKAKLNNSRPILKVGLQDTELNGIVVKQNGILGSSNQSPPSASLHTTTTSAPTQFTAKIVQQSGLSLPKPRTLTPTSTAQLHNNHLLRTILNQVKRPGKNYTELFRQLSILQGDVAEKRMVLDRVIYEAYRFKRMAMVDRLTSYKESLSSSSHTNGVLPEQTDNGDASTSQPGSHTSKNIKIGKTVTASTKTSEVNNLKTTIGTSNQHQAV</sequence>
<dbReference type="AlphaFoldDB" id="A0A7J7K9T8"/>
<dbReference type="GO" id="GO:0034472">
    <property type="term" value="P:snRNA 3'-end processing"/>
    <property type="evidence" value="ECO:0007669"/>
    <property type="project" value="TreeGrafter"/>
</dbReference>
<dbReference type="GO" id="GO:0032039">
    <property type="term" value="C:integrator complex"/>
    <property type="evidence" value="ECO:0007669"/>
    <property type="project" value="TreeGrafter"/>
</dbReference>
<keyword evidence="5" id="KW-1185">Reference proteome</keyword>
<evidence type="ECO:0000259" key="2">
    <source>
        <dbReference type="Pfam" id="PF15300"/>
    </source>
</evidence>
<feature type="domain" description="INTS6/SAGE1/DDX26B/CT45 C-terminal" evidence="2">
    <location>
        <begin position="739"/>
        <end position="798"/>
    </location>
</feature>
<dbReference type="Pfam" id="PF25462">
    <property type="entry name" value="Beta-barrel_INTS6"/>
    <property type="match status" value="1"/>
</dbReference>
<feature type="compositionally biased region" description="Polar residues" evidence="1">
    <location>
        <begin position="818"/>
        <end position="836"/>
    </location>
</feature>
<feature type="region of interest" description="Disordered" evidence="1">
    <location>
        <begin position="805"/>
        <end position="850"/>
    </location>
</feature>
<dbReference type="PANTHER" id="PTHR12957">
    <property type="entry name" value="DEAD/H BOX POLYPEPTIDE 26/DICE1-RELATED"/>
    <property type="match status" value="1"/>
</dbReference>
<feature type="region of interest" description="Disordered" evidence="1">
    <location>
        <begin position="581"/>
        <end position="657"/>
    </location>
</feature>
<comment type="caution">
    <text evidence="4">The sequence shown here is derived from an EMBL/GenBank/DDBJ whole genome shotgun (WGS) entry which is preliminary data.</text>
</comment>
<dbReference type="Gene3D" id="3.40.50.410">
    <property type="entry name" value="von Willebrand factor, type A domain"/>
    <property type="match status" value="1"/>
</dbReference>
<organism evidence="4 5">
    <name type="scientific">Bugula neritina</name>
    <name type="common">Brown bryozoan</name>
    <name type="synonym">Sertularia neritina</name>
    <dbReference type="NCBI Taxonomy" id="10212"/>
    <lineage>
        <taxon>Eukaryota</taxon>
        <taxon>Metazoa</taxon>
        <taxon>Spiralia</taxon>
        <taxon>Lophotrochozoa</taxon>
        <taxon>Bryozoa</taxon>
        <taxon>Gymnolaemata</taxon>
        <taxon>Cheilostomatida</taxon>
        <taxon>Flustrina</taxon>
        <taxon>Buguloidea</taxon>
        <taxon>Bugulidae</taxon>
        <taxon>Bugula</taxon>
    </lineage>
</organism>
<evidence type="ECO:0000313" key="5">
    <source>
        <dbReference type="Proteomes" id="UP000593567"/>
    </source>
</evidence>
<reference evidence="4" key="1">
    <citation type="submission" date="2020-06" db="EMBL/GenBank/DDBJ databases">
        <title>Draft genome of Bugula neritina, a colonial animal packing powerful symbionts and potential medicines.</title>
        <authorList>
            <person name="Rayko M."/>
        </authorList>
    </citation>
    <scope>NUCLEOTIDE SEQUENCE [LARGE SCALE GENOMIC DNA]</scope>
    <source>
        <strain evidence="4">Kwan_BN1</strain>
    </source>
</reference>
<dbReference type="Proteomes" id="UP000593567">
    <property type="component" value="Unassembled WGS sequence"/>
</dbReference>
<dbReference type="OrthoDB" id="9449012at2759"/>
<dbReference type="EMBL" id="VXIV02000880">
    <property type="protein sequence ID" value="KAF6035419.1"/>
    <property type="molecule type" value="Genomic_DNA"/>
</dbReference>
<evidence type="ECO:0000256" key="1">
    <source>
        <dbReference type="SAM" id="MobiDB-lite"/>
    </source>
</evidence>
<dbReference type="InterPro" id="IPR057413">
    <property type="entry name" value="Beta-barrel_INTS6"/>
</dbReference>
<name>A0A7J7K9T8_BUGNE</name>
<evidence type="ECO:0000259" key="3">
    <source>
        <dbReference type="Pfam" id="PF25462"/>
    </source>
</evidence>
<dbReference type="PANTHER" id="PTHR12957:SF2">
    <property type="entry name" value="INTEGRATOR COMPLEX SUBUNIT 6"/>
    <property type="match status" value="1"/>
</dbReference>
<protein>
    <submittedName>
        <fullName evidence="4">INTS6</fullName>
    </submittedName>
</protein>
<gene>
    <name evidence="4" type="ORF">EB796_006269</name>
</gene>
<accession>A0A7J7K9T8</accession>
<dbReference type="InterPro" id="IPR029307">
    <property type="entry name" value="INT_SG_DDX_CT_C"/>
</dbReference>
<dbReference type="Pfam" id="PF15300">
    <property type="entry name" value="INT_SG_DDX_CT_C"/>
    <property type="match status" value="1"/>
</dbReference>
<proteinExistence type="predicted"/>
<dbReference type="InterPro" id="IPR036465">
    <property type="entry name" value="vWFA_dom_sf"/>
</dbReference>
<feature type="domain" description="Integrator complex subunit 6-like beta-barrel" evidence="3">
    <location>
        <begin position="249"/>
        <end position="388"/>
    </location>
</feature>
<dbReference type="FunFam" id="3.40.50.410:FF:000010">
    <property type="entry name" value="Integrator complex subunit 6 like"/>
    <property type="match status" value="1"/>
</dbReference>